<dbReference type="AlphaFoldDB" id="A0A2D0KDM5"/>
<dbReference type="EMBL" id="NJAK01000001">
    <property type="protein sequence ID" value="PHM61510.1"/>
    <property type="molecule type" value="Genomic_DNA"/>
</dbReference>
<dbReference type="PANTHER" id="PTHR34413">
    <property type="entry name" value="PROPHAGE TAIL FIBER ASSEMBLY PROTEIN HOMOLOG TFAE-RELATED-RELATED"/>
    <property type="match status" value="1"/>
</dbReference>
<reference evidence="1 2" key="1">
    <citation type="journal article" date="2017" name="Nat. Microbiol.">
        <title>Natural product diversity associated with the nematode symbionts Photorhabdus and Xenorhabdus.</title>
        <authorList>
            <person name="Tobias N.J."/>
            <person name="Wolff H."/>
            <person name="Djahanschiri B."/>
            <person name="Grundmann F."/>
            <person name="Kronenwerth M."/>
            <person name="Shi Y.M."/>
            <person name="Simonyi S."/>
            <person name="Grun P."/>
            <person name="Shapiro-Ilan D."/>
            <person name="Pidot S.J."/>
            <person name="Stinear T.P."/>
            <person name="Ebersberger I."/>
            <person name="Bode H.B."/>
        </authorList>
    </citation>
    <scope>NUCLEOTIDE SEQUENCE [LARGE SCALE GENOMIC DNA]</scope>
    <source>
        <strain evidence="1 2">DSM 22670</strain>
    </source>
</reference>
<accession>A0A2D0KDM5</accession>
<protein>
    <submittedName>
        <fullName evidence="1">Tail fiber assembly protein</fullName>
    </submittedName>
</protein>
<comment type="caution">
    <text evidence="1">The sequence shown here is derived from an EMBL/GenBank/DDBJ whole genome shotgun (WGS) entry which is preliminary data.</text>
</comment>
<evidence type="ECO:0000313" key="1">
    <source>
        <dbReference type="EMBL" id="PHM61510.1"/>
    </source>
</evidence>
<dbReference type="PANTHER" id="PTHR34413:SF2">
    <property type="entry name" value="PROPHAGE TAIL FIBER ASSEMBLY PROTEIN HOMOLOG TFAE-RELATED"/>
    <property type="match status" value="1"/>
</dbReference>
<dbReference type="Proteomes" id="UP000222168">
    <property type="component" value="Unassembled WGS sequence"/>
</dbReference>
<dbReference type="InterPro" id="IPR003458">
    <property type="entry name" value="Phage_T4_Gp38_tail_assem"/>
</dbReference>
<sequence>MLHLKNFSRYSPDTNEEKKIELEFQAIFYQSENGDDWYKSIPKFNEDTYKIKYDKNNVVCAINKQASTICPEDGSIVEMTSLPNGVDVLGGWQYINGVIITRKYTKDELITQAEKRKQKLLTKANAIISPLQDAVDLEIATKSEILSLNEWKKYRIILNRIDCTKAPNIDWLKAPE</sequence>
<evidence type="ECO:0000313" key="2">
    <source>
        <dbReference type="Proteomes" id="UP000222168"/>
    </source>
</evidence>
<name>A0A2D0KDM5_9GAMM</name>
<dbReference type="InterPro" id="IPR051220">
    <property type="entry name" value="TFA_Chaperone"/>
</dbReference>
<gene>
    <name evidence="1" type="ORF">Xish_00646</name>
</gene>
<proteinExistence type="predicted"/>
<dbReference type="Pfam" id="PF02413">
    <property type="entry name" value="Caudo_TAP"/>
    <property type="match status" value="1"/>
</dbReference>
<keyword evidence="2" id="KW-1185">Reference proteome</keyword>
<organism evidence="1 2">
    <name type="scientific">Xenorhabdus ishibashii</name>
    <dbReference type="NCBI Taxonomy" id="1034471"/>
    <lineage>
        <taxon>Bacteria</taxon>
        <taxon>Pseudomonadati</taxon>
        <taxon>Pseudomonadota</taxon>
        <taxon>Gammaproteobacteria</taxon>
        <taxon>Enterobacterales</taxon>
        <taxon>Morganellaceae</taxon>
        <taxon>Xenorhabdus</taxon>
    </lineage>
</organism>
<dbReference type="RefSeq" id="WP_099116664.1">
    <property type="nucleotide sequence ID" value="NZ_NJAK01000001.1"/>
</dbReference>
<dbReference type="OrthoDB" id="8596093at2"/>